<dbReference type="HOGENOM" id="CLU_020211_13_4_9"/>
<feature type="transmembrane region" description="Helical" evidence="4">
    <location>
        <begin position="162"/>
        <end position="179"/>
    </location>
</feature>
<dbReference type="PANTHER" id="PTHR40448">
    <property type="entry name" value="TWO-COMPONENT SENSOR HISTIDINE KINASE"/>
    <property type="match status" value="1"/>
</dbReference>
<accession>V2Z6T6</accession>
<dbReference type="Gene3D" id="3.30.565.10">
    <property type="entry name" value="Histidine kinase-like ATPase, C-terminal domain"/>
    <property type="match status" value="1"/>
</dbReference>
<keyword evidence="4" id="KW-0812">Transmembrane</keyword>
<dbReference type="RefSeq" id="WP_023355087.1">
    <property type="nucleotide sequence ID" value="NZ_KI535368.1"/>
</dbReference>
<evidence type="ECO:0000259" key="5">
    <source>
        <dbReference type="Pfam" id="PF14501"/>
    </source>
</evidence>
<dbReference type="GO" id="GO:0042802">
    <property type="term" value="F:identical protein binding"/>
    <property type="evidence" value="ECO:0007669"/>
    <property type="project" value="TreeGrafter"/>
</dbReference>
<dbReference type="PANTHER" id="PTHR40448:SF1">
    <property type="entry name" value="TWO-COMPONENT SENSOR HISTIDINE KINASE"/>
    <property type="match status" value="1"/>
</dbReference>
<dbReference type="SUPFAM" id="SSF55890">
    <property type="entry name" value="Sporulation response regulatory protein Spo0B"/>
    <property type="match status" value="1"/>
</dbReference>
<feature type="transmembrane region" description="Helical" evidence="4">
    <location>
        <begin position="84"/>
        <end position="107"/>
    </location>
</feature>
<dbReference type="SUPFAM" id="SSF55874">
    <property type="entry name" value="ATPase domain of HSP90 chaperone/DNA topoisomerase II/histidine kinase"/>
    <property type="match status" value="1"/>
</dbReference>
<keyword evidence="1" id="KW-0597">Phosphoprotein</keyword>
<feature type="transmembrane region" description="Helical" evidence="4">
    <location>
        <begin position="58"/>
        <end position="77"/>
    </location>
</feature>
<evidence type="ECO:0000313" key="6">
    <source>
        <dbReference type="EMBL" id="ESL02630.1"/>
    </source>
</evidence>
<dbReference type="eggNOG" id="COG3290">
    <property type="taxonomic scope" value="Bacteria"/>
</dbReference>
<dbReference type="OrthoDB" id="9813149at2"/>
<dbReference type="EMBL" id="ACIL03000014">
    <property type="protein sequence ID" value="ESL02630.1"/>
    <property type="molecule type" value="Genomic_DNA"/>
</dbReference>
<feature type="transmembrane region" description="Helical" evidence="4">
    <location>
        <begin position="191"/>
        <end position="211"/>
    </location>
</feature>
<feature type="transmembrane region" description="Helical" evidence="4">
    <location>
        <begin position="119"/>
        <end position="142"/>
    </location>
</feature>
<feature type="transmembrane region" description="Helical" evidence="4">
    <location>
        <begin position="34"/>
        <end position="52"/>
    </location>
</feature>
<dbReference type="InterPro" id="IPR036890">
    <property type="entry name" value="HATPase_C_sf"/>
</dbReference>
<evidence type="ECO:0000256" key="1">
    <source>
        <dbReference type="ARBA" id="ARBA00022553"/>
    </source>
</evidence>
<dbReference type="InterPro" id="IPR016120">
    <property type="entry name" value="Sig_transdc_His_kin_SpoOB"/>
</dbReference>
<comment type="caution">
    <text evidence="6">The sequence shown here is derived from an EMBL/GenBank/DDBJ whole genome shotgun (WGS) entry which is preliminary data.</text>
</comment>
<feature type="domain" description="Sensor histidine kinase NatK-like C-terminal" evidence="5">
    <location>
        <begin position="332"/>
        <end position="431"/>
    </location>
</feature>
<gene>
    <name evidence="6" type="ORF">GCWU0000282_002222</name>
</gene>
<evidence type="ECO:0000256" key="4">
    <source>
        <dbReference type="SAM" id="Phobius"/>
    </source>
</evidence>
<name>V2Z6T6_9FIRM</name>
<dbReference type="Proteomes" id="UP000018227">
    <property type="component" value="Unassembled WGS sequence"/>
</dbReference>
<organism evidence="6 7">
    <name type="scientific">Catonella morbi ATCC 51271</name>
    <dbReference type="NCBI Taxonomy" id="592026"/>
    <lineage>
        <taxon>Bacteria</taxon>
        <taxon>Bacillati</taxon>
        <taxon>Bacillota</taxon>
        <taxon>Clostridia</taxon>
        <taxon>Lachnospirales</taxon>
        <taxon>Lachnospiraceae</taxon>
        <taxon>Catonella</taxon>
    </lineage>
</organism>
<dbReference type="GO" id="GO:0000155">
    <property type="term" value="F:phosphorelay sensor kinase activity"/>
    <property type="evidence" value="ECO:0007669"/>
    <property type="project" value="InterPro"/>
</dbReference>
<evidence type="ECO:0000256" key="2">
    <source>
        <dbReference type="ARBA" id="ARBA00022679"/>
    </source>
</evidence>
<dbReference type="Pfam" id="PF14501">
    <property type="entry name" value="HATPase_c_5"/>
    <property type="match status" value="1"/>
</dbReference>
<sequence>MLSYIQGIMLAALEIICCKIFFESFGKKRRDSNWQNCAIIFCTIICCYLVVLTFHNKFILKQILIIAMIALFMSVYVKVQLIKSIVLSLLFQGLLLSIDYLTFWVNISLFKSIADINKSYLIGASMIVVLAKIILFLIVVLIRKRIGDKTADALSNVDFLRFMFFPIFTIFTIIALIITSGSIENQRQNNVFLVISLCLTGMNLLVFYMINDILKREIRVRESELFRLRAKNQTDMYRSVSENFVKQRKITHEYKNRILCIESLINAGNYEELKNYIKNMSGHLSTEPDYIKTNNVIVDAILNSKYRETLEKGIIFIFQLNDLSKINISDEDIVLILSNLLSNAIEACEKCSGKKVIKLKFVQEGDNIIVSVKNTYNGKLEIRDGEIQTSKIYDNDEHGIGIKNIIDVIEKYQGSYTIQNDKEEFYFSILIYRAEK</sequence>
<dbReference type="CDD" id="cd16935">
    <property type="entry name" value="HATPase_AgrC-ComD-like"/>
    <property type="match status" value="1"/>
</dbReference>
<evidence type="ECO:0000256" key="3">
    <source>
        <dbReference type="ARBA" id="ARBA00022777"/>
    </source>
</evidence>
<dbReference type="STRING" id="592026.GCWU0000282_002222"/>
<dbReference type="AlphaFoldDB" id="V2Z6T6"/>
<keyword evidence="4" id="KW-1133">Transmembrane helix</keyword>
<reference evidence="6 7" key="1">
    <citation type="submission" date="2013-06" db="EMBL/GenBank/DDBJ databases">
        <authorList>
            <person name="Weinstock G."/>
            <person name="Sodergren E."/>
            <person name="Clifton S."/>
            <person name="Fulton L."/>
            <person name="Fulton B."/>
            <person name="Courtney L."/>
            <person name="Fronick C."/>
            <person name="Harrison M."/>
            <person name="Strong C."/>
            <person name="Farmer C."/>
            <person name="Delahaunty K."/>
            <person name="Markovic C."/>
            <person name="Hall O."/>
            <person name="Minx P."/>
            <person name="Tomlinson C."/>
            <person name="Mitreva M."/>
            <person name="Nelson J."/>
            <person name="Hou S."/>
            <person name="Wollam A."/>
            <person name="Pepin K.H."/>
            <person name="Johnson M."/>
            <person name="Bhonagiri V."/>
            <person name="Nash W.E."/>
            <person name="Warren W."/>
            <person name="Chinwalla A."/>
            <person name="Mardis E.R."/>
            <person name="Wilson R.K."/>
        </authorList>
    </citation>
    <scope>NUCLEOTIDE SEQUENCE [LARGE SCALE GENOMIC DNA]</scope>
    <source>
        <strain evidence="6 7">ATCC 51271</strain>
    </source>
</reference>
<evidence type="ECO:0000313" key="7">
    <source>
        <dbReference type="Proteomes" id="UP000018227"/>
    </source>
</evidence>
<keyword evidence="2" id="KW-0808">Transferase</keyword>
<keyword evidence="7" id="KW-1185">Reference proteome</keyword>
<keyword evidence="3" id="KW-0418">Kinase</keyword>
<keyword evidence="4" id="KW-0472">Membrane</keyword>
<protein>
    <recommendedName>
        <fullName evidence="5">Sensor histidine kinase NatK-like C-terminal domain-containing protein</fullName>
    </recommendedName>
</protein>
<dbReference type="InterPro" id="IPR032834">
    <property type="entry name" value="NatK-like_C"/>
</dbReference>
<proteinExistence type="predicted"/>